<evidence type="ECO:0000259" key="3">
    <source>
        <dbReference type="Pfam" id="PF16344"/>
    </source>
</evidence>
<feature type="transmembrane region" description="Helical" evidence="1">
    <location>
        <begin position="77"/>
        <end position="102"/>
    </location>
</feature>
<evidence type="ECO:0000256" key="1">
    <source>
        <dbReference type="SAM" id="Phobius"/>
    </source>
</evidence>
<dbReference type="PANTHER" id="PTHR30273">
    <property type="entry name" value="PERIPLASMIC SIGNAL SENSOR AND SIGMA FACTOR ACTIVATOR FECR-RELATED"/>
    <property type="match status" value="1"/>
</dbReference>
<dbReference type="RefSeq" id="WP_188746938.1">
    <property type="nucleotide sequence ID" value="NZ_BMIK01000001.1"/>
</dbReference>
<dbReference type="Pfam" id="PF16344">
    <property type="entry name" value="FecR_C"/>
    <property type="match status" value="1"/>
</dbReference>
<sequence>MNPESERIEELFRLFIDGDLTELQRIELEGYLRKYPELNALYTELCDDDSFLIREWKTFTAIEGAEAPRHYRGGRTYFLFSPIRLVAGIAVFLVALAAVWLYRNYPVKADLLTRKERYKNDVIAGSNRAVATFADGNLLFLGDTVSVYGQGSARANGVEFSEGQIKYLPSKNDNSGSSGFNTVTTPQGGQYCIVLPDGSTAKLNAASSIRFPKAFDRKQRVVEIQGEVYFDIAPDKKRPFIVNLPNGAQIEVLGTSFNVKAYPDDPTIKTTLDKGSVKFKAGQDALLMKSGEQVQLATHASNPVLLKQKVGLNTETSWKDGYFNFENADLKTIMKEVARWYDVDVEYKTQITEQFSILMLPRSFSISRLLELLELTGHVKFIIDGRRITVMT</sequence>
<dbReference type="Gene3D" id="2.60.120.1440">
    <property type="match status" value="1"/>
</dbReference>
<gene>
    <name evidence="4" type="ORF">GCM10011386_04570</name>
</gene>
<feature type="domain" description="FecR protein" evidence="2">
    <location>
        <begin position="182"/>
        <end position="278"/>
    </location>
</feature>
<evidence type="ECO:0000313" key="5">
    <source>
        <dbReference type="Proteomes" id="UP000597338"/>
    </source>
</evidence>
<keyword evidence="5" id="KW-1185">Reference proteome</keyword>
<evidence type="ECO:0000313" key="4">
    <source>
        <dbReference type="EMBL" id="GGC15844.1"/>
    </source>
</evidence>
<evidence type="ECO:0000259" key="2">
    <source>
        <dbReference type="Pfam" id="PF04773"/>
    </source>
</evidence>
<name>A0ABQ1L0Z4_9SPHI</name>
<proteinExistence type="predicted"/>
<dbReference type="InterPro" id="IPR006860">
    <property type="entry name" value="FecR"/>
</dbReference>
<accession>A0ABQ1L0Z4</accession>
<protein>
    <submittedName>
        <fullName evidence="4">Iron dicitrate transporter FecR</fullName>
    </submittedName>
</protein>
<dbReference type="PANTHER" id="PTHR30273:SF2">
    <property type="entry name" value="PROTEIN FECR"/>
    <property type="match status" value="1"/>
</dbReference>
<keyword evidence="1" id="KW-0812">Transmembrane</keyword>
<comment type="caution">
    <text evidence="4">The sequence shown here is derived from an EMBL/GenBank/DDBJ whole genome shotgun (WGS) entry which is preliminary data.</text>
</comment>
<dbReference type="EMBL" id="BMIK01000001">
    <property type="protein sequence ID" value="GGC15844.1"/>
    <property type="molecule type" value="Genomic_DNA"/>
</dbReference>
<keyword evidence="1" id="KW-1133">Transmembrane helix</keyword>
<dbReference type="InterPro" id="IPR012373">
    <property type="entry name" value="Ferrdict_sens_TM"/>
</dbReference>
<feature type="domain" description="Protein FecR C-terminal" evidence="3">
    <location>
        <begin position="322"/>
        <end position="390"/>
    </location>
</feature>
<reference evidence="5" key="1">
    <citation type="journal article" date="2019" name="Int. J. Syst. Evol. Microbiol.">
        <title>The Global Catalogue of Microorganisms (GCM) 10K type strain sequencing project: providing services to taxonomists for standard genome sequencing and annotation.</title>
        <authorList>
            <consortium name="The Broad Institute Genomics Platform"/>
            <consortium name="The Broad Institute Genome Sequencing Center for Infectious Disease"/>
            <person name="Wu L."/>
            <person name="Ma J."/>
        </authorList>
    </citation>
    <scope>NUCLEOTIDE SEQUENCE [LARGE SCALE GENOMIC DNA]</scope>
    <source>
        <strain evidence="5">CGMCC 1.15342</strain>
    </source>
</reference>
<dbReference type="InterPro" id="IPR032508">
    <property type="entry name" value="FecR_C"/>
</dbReference>
<keyword evidence="1" id="KW-0472">Membrane</keyword>
<organism evidence="4 5">
    <name type="scientific">Parapedobacter defluvii</name>
    <dbReference type="NCBI Taxonomy" id="2045106"/>
    <lineage>
        <taxon>Bacteria</taxon>
        <taxon>Pseudomonadati</taxon>
        <taxon>Bacteroidota</taxon>
        <taxon>Sphingobacteriia</taxon>
        <taxon>Sphingobacteriales</taxon>
        <taxon>Sphingobacteriaceae</taxon>
        <taxon>Parapedobacter</taxon>
    </lineage>
</organism>
<dbReference type="Gene3D" id="3.55.50.30">
    <property type="match status" value="1"/>
</dbReference>
<dbReference type="Proteomes" id="UP000597338">
    <property type="component" value="Unassembled WGS sequence"/>
</dbReference>
<dbReference type="Pfam" id="PF04773">
    <property type="entry name" value="FecR"/>
    <property type="match status" value="1"/>
</dbReference>